<accession>A0A9P4IN02</accession>
<evidence type="ECO:0000313" key="3">
    <source>
        <dbReference type="Proteomes" id="UP000799772"/>
    </source>
</evidence>
<proteinExistence type="predicted"/>
<comment type="caution">
    <text evidence="2">The sequence shown here is derived from an EMBL/GenBank/DDBJ whole genome shotgun (WGS) entry which is preliminary data.</text>
</comment>
<reference evidence="2" key="1">
    <citation type="journal article" date="2020" name="Stud. Mycol.">
        <title>101 Dothideomycetes genomes: a test case for predicting lifestyles and emergence of pathogens.</title>
        <authorList>
            <person name="Haridas S."/>
            <person name="Albert R."/>
            <person name="Binder M."/>
            <person name="Bloem J."/>
            <person name="Labutti K."/>
            <person name="Salamov A."/>
            <person name="Andreopoulos B."/>
            <person name="Baker S."/>
            <person name="Barry K."/>
            <person name="Bills G."/>
            <person name="Bluhm B."/>
            <person name="Cannon C."/>
            <person name="Castanera R."/>
            <person name="Culley D."/>
            <person name="Daum C."/>
            <person name="Ezra D."/>
            <person name="Gonzalez J."/>
            <person name="Henrissat B."/>
            <person name="Kuo A."/>
            <person name="Liang C."/>
            <person name="Lipzen A."/>
            <person name="Lutzoni F."/>
            <person name="Magnuson J."/>
            <person name="Mondo S."/>
            <person name="Nolan M."/>
            <person name="Ohm R."/>
            <person name="Pangilinan J."/>
            <person name="Park H.-J."/>
            <person name="Ramirez L."/>
            <person name="Alfaro M."/>
            <person name="Sun H."/>
            <person name="Tritt A."/>
            <person name="Yoshinaga Y."/>
            <person name="Zwiers L.-H."/>
            <person name="Turgeon B."/>
            <person name="Goodwin S."/>
            <person name="Spatafora J."/>
            <person name="Crous P."/>
            <person name="Grigoriev I."/>
        </authorList>
    </citation>
    <scope>NUCLEOTIDE SEQUENCE</scope>
    <source>
        <strain evidence="2">CBS 133067</strain>
    </source>
</reference>
<evidence type="ECO:0000256" key="1">
    <source>
        <dbReference type="SAM" id="MobiDB-lite"/>
    </source>
</evidence>
<name>A0A9P4IN02_9PEZI</name>
<dbReference type="EMBL" id="ML978122">
    <property type="protein sequence ID" value="KAF2102439.1"/>
    <property type="molecule type" value="Genomic_DNA"/>
</dbReference>
<dbReference type="OrthoDB" id="2103031at2759"/>
<feature type="compositionally biased region" description="Basic and acidic residues" evidence="1">
    <location>
        <begin position="17"/>
        <end position="38"/>
    </location>
</feature>
<dbReference type="Proteomes" id="UP000799772">
    <property type="component" value="Unassembled WGS sequence"/>
</dbReference>
<protein>
    <submittedName>
        <fullName evidence="2">Uncharacterized protein</fullName>
    </submittedName>
</protein>
<keyword evidence="3" id="KW-1185">Reference proteome</keyword>
<gene>
    <name evidence="2" type="ORF">NA57DRAFT_31642</name>
</gene>
<feature type="region of interest" description="Disordered" evidence="1">
    <location>
        <begin position="1"/>
        <end position="70"/>
    </location>
</feature>
<feature type="region of interest" description="Disordered" evidence="1">
    <location>
        <begin position="296"/>
        <end position="333"/>
    </location>
</feature>
<dbReference type="AlphaFoldDB" id="A0A9P4IN02"/>
<evidence type="ECO:0000313" key="2">
    <source>
        <dbReference type="EMBL" id="KAF2102439.1"/>
    </source>
</evidence>
<organism evidence="2 3">
    <name type="scientific">Rhizodiscina lignyota</name>
    <dbReference type="NCBI Taxonomy" id="1504668"/>
    <lineage>
        <taxon>Eukaryota</taxon>
        <taxon>Fungi</taxon>
        <taxon>Dikarya</taxon>
        <taxon>Ascomycota</taxon>
        <taxon>Pezizomycotina</taxon>
        <taxon>Dothideomycetes</taxon>
        <taxon>Pleosporomycetidae</taxon>
        <taxon>Aulographales</taxon>
        <taxon>Rhizodiscinaceae</taxon>
        <taxon>Rhizodiscina</taxon>
    </lineage>
</organism>
<feature type="compositionally biased region" description="Polar residues" evidence="1">
    <location>
        <begin position="1"/>
        <end position="12"/>
    </location>
</feature>
<sequence length="333" mass="37917">MGWFWGNSSNKSGGAVDKLDPDLRDFLEKEKPPERPHVSEPPPKSNFDLLASAAPPPTQTEASGERAVPKESVFQDGRYAHLWKTYRPLAQVEAAAKTDTEMLSDLVDAYKDRQARVKDAASENCIFERLAYRDCLANGSWFDRMTMCSEKSSAFFRCYEMQGKFLKALGYMSAIGDEDRMERIQMHGDKLFREMIAREDARKQAEAEGRAVEETLPVMAKENVKDFMDGPNHRSVEYVLSKLPPKEREPYLKRLENKSPEEKALEERLIEGEVREHIQHAMDVGDYFEEEKKWRAKRKAAGQSTMGDRLKSLGGWDNPPASGGDRNSQDKAQ</sequence>